<organism evidence="3 4">
    <name type="scientific">Clostridium oceanicum</name>
    <dbReference type="NCBI Taxonomy" id="1543"/>
    <lineage>
        <taxon>Bacteria</taxon>
        <taxon>Bacillati</taxon>
        <taxon>Bacillota</taxon>
        <taxon>Clostridia</taxon>
        <taxon>Eubacteriales</taxon>
        <taxon>Clostridiaceae</taxon>
        <taxon>Clostridium</taxon>
    </lineage>
</organism>
<dbReference type="Proteomes" id="UP001501510">
    <property type="component" value="Unassembled WGS sequence"/>
</dbReference>
<accession>A0ABN1JTH5</accession>
<feature type="compositionally biased region" description="Polar residues" evidence="1">
    <location>
        <begin position="440"/>
        <end position="452"/>
    </location>
</feature>
<dbReference type="CDD" id="cd17470">
    <property type="entry name" value="T3SS_Flik_C"/>
    <property type="match status" value="1"/>
</dbReference>
<proteinExistence type="predicted"/>
<evidence type="ECO:0000313" key="4">
    <source>
        <dbReference type="Proteomes" id="UP001501510"/>
    </source>
</evidence>
<dbReference type="Pfam" id="PF02120">
    <property type="entry name" value="Flg_hook"/>
    <property type="match status" value="1"/>
</dbReference>
<comment type="caution">
    <text evidence="3">The sequence shown here is derived from an EMBL/GenBank/DDBJ whole genome shotgun (WGS) entry which is preliminary data.</text>
</comment>
<dbReference type="Gene3D" id="3.30.750.140">
    <property type="match status" value="1"/>
</dbReference>
<keyword evidence="3" id="KW-0282">Flagellum</keyword>
<evidence type="ECO:0000259" key="2">
    <source>
        <dbReference type="Pfam" id="PF02120"/>
    </source>
</evidence>
<feature type="compositionally biased region" description="Basic and acidic residues" evidence="1">
    <location>
        <begin position="421"/>
        <end position="431"/>
    </location>
</feature>
<feature type="region of interest" description="Disordered" evidence="1">
    <location>
        <begin position="404"/>
        <end position="452"/>
    </location>
</feature>
<feature type="domain" description="Flagellar hook-length control protein-like C-terminal" evidence="2">
    <location>
        <begin position="321"/>
        <end position="401"/>
    </location>
</feature>
<keyword evidence="3" id="KW-0966">Cell projection</keyword>
<dbReference type="EMBL" id="BAAACG010000019">
    <property type="protein sequence ID" value="GAA0746273.1"/>
    <property type="molecule type" value="Genomic_DNA"/>
</dbReference>
<keyword evidence="3" id="KW-0969">Cilium</keyword>
<keyword evidence="4" id="KW-1185">Reference proteome</keyword>
<name>A0ABN1JTH5_9CLOT</name>
<evidence type="ECO:0000256" key="1">
    <source>
        <dbReference type="SAM" id="MobiDB-lite"/>
    </source>
</evidence>
<dbReference type="InterPro" id="IPR021136">
    <property type="entry name" value="Flagellar_hook_control-like_C"/>
</dbReference>
<dbReference type="RefSeq" id="WP_343763536.1">
    <property type="nucleotide sequence ID" value="NZ_BAAACG010000019.1"/>
</dbReference>
<dbReference type="InterPro" id="IPR038610">
    <property type="entry name" value="FliK-like_C_sf"/>
</dbReference>
<protein>
    <submittedName>
        <fullName evidence="3">Flagellar hook-length control protein FliK</fullName>
    </submittedName>
</protein>
<evidence type="ECO:0000313" key="3">
    <source>
        <dbReference type="EMBL" id="GAA0746273.1"/>
    </source>
</evidence>
<feature type="compositionally biased region" description="Polar residues" evidence="1">
    <location>
        <begin position="404"/>
        <end position="419"/>
    </location>
</feature>
<gene>
    <name evidence="3" type="ORF">GCM10008906_33690</name>
</gene>
<sequence length="452" mass="51083">MKIDINNIVPKVNSKKSVKSNNNKTNDKFNELLFDAKGKNIIKNDNKLNEHSDLEKISDSDLKNIKDELKKEGFSKEEVDKIEDVDDLKDFLKKAEDKGDVNSLLNIISLVLNVINKNKDNASNNLTEDFLKDMKNINELLEKFINSKMPTEKQELSKEILEKIQSVLKSKETSNFDKSIIKTIYNKLFKSEIGSKDALVNNMSQVEFELKSKLQNILTKVEGKENLKSQPTNIFDSNTIKSSFQSSKDSLLDGQAKNQNENDFLSKFVDSDQKDSGEKIDKAVNFMSRFKTEDTGSLISKGDIQNVVLNKDTINTDMIKTIKYMQTNSIKELSVKIMPKELGEVIIKLTMEGGIMKAHINASNKDAYNILNNNLSQIQEKLQANNLKVQDISLNIYNEDTTFFKEGSNNSGDESSRQNNKNKETSSKIDSLEGLEAEENVSSLDSNVNMLA</sequence>
<reference evidence="3 4" key="1">
    <citation type="journal article" date="2019" name="Int. J. Syst. Evol. Microbiol.">
        <title>The Global Catalogue of Microorganisms (GCM) 10K type strain sequencing project: providing services to taxonomists for standard genome sequencing and annotation.</title>
        <authorList>
            <consortium name="The Broad Institute Genomics Platform"/>
            <consortium name="The Broad Institute Genome Sequencing Center for Infectious Disease"/>
            <person name="Wu L."/>
            <person name="Ma J."/>
        </authorList>
    </citation>
    <scope>NUCLEOTIDE SEQUENCE [LARGE SCALE GENOMIC DNA]</scope>
    <source>
        <strain evidence="3 4">JCM 1407</strain>
    </source>
</reference>